<sequence length="182" mass="19807">MPVSEAKKKANARWNASKDNIMLRPTKEEGAAIRAAAAIAGQSNQQYILQATRERMERDSGTVSQIAQNGPESTAGAEVVYMPSDALKAAQEAAGTEIQPTHVDKVKAAENLFHILGDLGTVDLDKARCERLGIMYLPPDILETAQQAAERTGETVVDFVARAVEEQQRRDDRSFKMGINPA</sequence>
<accession>A0A0H5Q9K4</accession>
<proteinExistence type="predicted"/>
<dbReference type="EMBL" id="LN854323">
    <property type="protein sequence ID" value="CRY98069.1"/>
    <property type="molecule type" value="Genomic_DNA"/>
</dbReference>
<name>A0A0H5Q9K4_9ZZZZ</name>
<protein>
    <submittedName>
        <fullName evidence="1">Uncharacterized protein</fullName>
    </submittedName>
</protein>
<reference evidence="1" key="2">
    <citation type="submission" date="2015-07" db="EMBL/GenBank/DDBJ databases">
        <title>Plasmids, circular viruses and viroids from rat gut.</title>
        <authorList>
            <person name="Jorgensen T.J."/>
            <person name="Hansen M.A."/>
            <person name="Xu Z."/>
            <person name="Tabak M.A."/>
            <person name="Sorensen S.J."/>
            <person name="Hansen L.H."/>
        </authorList>
    </citation>
    <scope>NUCLEOTIDE SEQUENCE</scope>
    <source>
        <strain evidence="1">RGRH1824</strain>
    </source>
</reference>
<reference evidence="1" key="1">
    <citation type="submission" date="2015-06" db="EMBL/GenBank/DDBJ databases">
        <authorList>
            <person name="Joergensen T."/>
        </authorList>
    </citation>
    <scope>NUCLEOTIDE SEQUENCE</scope>
    <source>
        <strain evidence="1">RGRH1824</strain>
    </source>
</reference>
<organism evidence="1">
    <name type="scientific">uncultured prokaryote</name>
    <dbReference type="NCBI Taxonomy" id="198431"/>
    <lineage>
        <taxon>unclassified sequences</taxon>
        <taxon>environmental samples</taxon>
    </lineage>
</organism>
<evidence type="ECO:0000313" key="1">
    <source>
        <dbReference type="EMBL" id="CRY98069.1"/>
    </source>
</evidence>
<dbReference type="AlphaFoldDB" id="A0A0H5Q9K4"/>